<evidence type="ECO:0000256" key="1">
    <source>
        <dbReference type="SAM" id="MobiDB-lite"/>
    </source>
</evidence>
<accession>A0A9I9ECF2</accession>
<evidence type="ECO:0000313" key="2">
    <source>
        <dbReference type="EnsemblPlants" id="MELO3C031826.2.1"/>
    </source>
</evidence>
<proteinExistence type="predicted"/>
<feature type="region of interest" description="Disordered" evidence="1">
    <location>
        <begin position="1"/>
        <end position="45"/>
    </location>
</feature>
<dbReference type="Gramene" id="MELO3C031826.2.1">
    <property type="protein sequence ID" value="MELO3C031826.2.1"/>
    <property type="gene ID" value="MELO3C031826.2"/>
</dbReference>
<protein>
    <submittedName>
        <fullName evidence="2">Uncharacterized protein</fullName>
    </submittedName>
</protein>
<dbReference type="EnsemblPlants" id="MELO3C031826.2.1">
    <property type="protein sequence ID" value="MELO3C031826.2.1"/>
    <property type="gene ID" value="MELO3C031826.2"/>
</dbReference>
<reference evidence="2" key="1">
    <citation type="submission" date="2023-03" db="UniProtKB">
        <authorList>
            <consortium name="EnsemblPlants"/>
        </authorList>
    </citation>
    <scope>IDENTIFICATION</scope>
</reference>
<organism evidence="2">
    <name type="scientific">Cucumis melo</name>
    <name type="common">Muskmelon</name>
    <dbReference type="NCBI Taxonomy" id="3656"/>
    <lineage>
        <taxon>Eukaryota</taxon>
        <taxon>Viridiplantae</taxon>
        <taxon>Streptophyta</taxon>
        <taxon>Embryophyta</taxon>
        <taxon>Tracheophyta</taxon>
        <taxon>Spermatophyta</taxon>
        <taxon>Magnoliopsida</taxon>
        <taxon>eudicotyledons</taxon>
        <taxon>Gunneridae</taxon>
        <taxon>Pentapetalae</taxon>
        <taxon>rosids</taxon>
        <taxon>fabids</taxon>
        <taxon>Cucurbitales</taxon>
        <taxon>Cucurbitaceae</taxon>
        <taxon>Benincaseae</taxon>
        <taxon>Cucumis</taxon>
    </lineage>
</organism>
<dbReference type="AlphaFoldDB" id="A0A9I9ECF2"/>
<sequence>MSGIRALPTPSTPHRKKHRENTLSRRITKRRAEIEWGKERRSREP</sequence>
<name>A0A9I9ECF2_CUCME</name>
<feature type="compositionally biased region" description="Basic and acidic residues" evidence="1">
    <location>
        <begin position="30"/>
        <end position="45"/>
    </location>
</feature>